<name>A0A423WJB9_CYTCH</name>
<feature type="region of interest" description="Disordered" evidence="1">
    <location>
        <begin position="1"/>
        <end position="50"/>
    </location>
</feature>
<organism evidence="2 3">
    <name type="scientific">Cytospora chrysosperma</name>
    <name type="common">Cytospora canker fungus</name>
    <name type="synonym">Sphaeria chrysosperma</name>
    <dbReference type="NCBI Taxonomy" id="252740"/>
    <lineage>
        <taxon>Eukaryota</taxon>
        <taxon>Fungi</taxon>
        <taxon>Dikarya</taxon>
        <taxon>Ascomycota</taxon>
        <taxon>Pezizomycotina</taxon>
        <taxon>Sordariomycetes</taxon>
        <taxon>Sordariomycetidae</taxon>
        <taxon>Diaporthales</taxon>
        <taxon>Cytosporaceae</taxon>
        <taxon>Cytospora</taxon>
    </lineage>
</organism>
<evidence type="ECO:0000313" key="3">
    <source>
        <dbReference type="Proteomes" id="UP000284375"/>
    </source>
</evidence>
<sequence length="236" mass="27077">MAKATSRKQNNRADPISKKAKEAKEAKDTKEQPRRSHLYTDETPETAIQGAGFKDAETAKKTISLVSKRSLTYQWQTINTMYNRAKHHPNKTKDIEAAQAVFQGWLRETYPKQKREQRAFKPLSKKTVEAFLPLLERTDGIDTAFAQMYVNLEARKRLANTLVDEKEPGEPDWDRTRTDALARLVPEEKGGDHDSQVADDNKLWGEDGRPTEDHLRLIAWAWSPASEYKLLKSIKE</sequence>
<gene>
    <name evidence="2" type="ORF">VSDG_01323</name>
</gene>
<reference evidence="2 3" key="1">
    <citation type="submission" date="2015-09" db="EMBL/GenBank/DDBJ databases">
        <title>Host preference determinants of Valsa canker pathogens revealed by comparative genomics.</title>
        <authorList>
            <person name="Yin Z."/>
            <person name="Huang L."/>
        </authorList>
    </citation>
    <scope>NUCLEOTIDE SEQUENCE [LARGE SCALE GENOMIC DNA]</scope>
    <source>
        <strain evidence="2 3">YSFL</strain>
    </source>
</reference>
<keyword evidence="3" id="KW-1185">Reference proteome</keyword>
<feature type="compositionally biased region" description="Basic residues" evidence="1">
    <location>
        <begin position="1"/>
        <end position="10"/>
    </location>
</feature>
<evidence type="ECO:0000256" key="1">
    <source>
        <dbReference type="SAM" id="MobiDB-lite"/>
    </source>
</evidence>
<dbReference type="AlphaFoldDB" id="A0A423WJB9"/>
<evidence type="ECO:0000313" key="2">
    <source>
        <dbReference type="EMBL" id="ROW03487.1"/>
    </source>
</evidence>
<proteinExistence type="predicted"/>
<comment type="caution">
    <text evidence="2">The sequence shown here is derived from an EMBL/GenBank/DDBJ whole genome shotgun (WGS) entry which is preliminary data.</text>
</comment>
<dbReference type="Proteomes" id="UP000284375">
    <property type="component" value="Unassembled WGS sequence"/>
</dbReference>
<feature type="region of interest" description="Disordered" evidence="1">
    <location>
        <begin position="187"/>
        <end position="207"/>
    </location>
</feature>
<feature type="compositionally biased region" description="Basic and acidic residues" evidence="1">
    <location>
        <begin position="15"/>
        <end position="40"/>
    </location>
</feature>
<dbReference type="OrthoDB" id="8188991at2759"/>
<protein>
    <submittedName>
        <fullName evidence="2">Uncharacterized protein</fullName>
    </submittedName>
</protein>
<accession>A0A423WJB9</accession>
<dbReference type="EMBL" id="LJZO01000003">
    <property type="protein sequence ID" value="ROW03487.1"/>
    <property type="molecule type" value="Genomic_DNA"/>
</dbReference>